<evidence type="ECO:0000313" key="1">
    <source>
        <dbReference type="EMBL" id="OTF72141.1"/>
    </source>
</evidence>
<keyword evidence="2" id="KW-1185">Reference proteome</keyword>
<dbReference type="OrthoDB" id="10265867at2759"/>
<dbReference type="GO" id="GO:0030833">
    <property type="term" value="P:regulation of actin filament polymerization"/>
    <property type="evidence" value="ECO:0007669"/>
    <property type="project" value="InterPro"/>
</dbReference>
<comment type="caution">
    <text evidence="1">The sequence shown here is derived from an EMBL/GenBank/DDBJ whole genome shotgun (WGS) entry which is preliminary data.</text>
</comment>
<dbReference type="Proteomes" id="UP000194236">
    <property type="component" value="Unassembled WGS sequence"/>
</dbReference>
<dbReference type="PANTHER" id="PTHR12195">
    <property type="entry name" value="CYTOPLASMIC FMR1-INTERACTING PROTEIN-RELATED"/>
    <property type="match status" value="1"/>
</dbReference>
<proteinExistence type="predicted"/>
<organism evidence="1 2">
    <name type="scientific">Euroglyphus maynei</name>
    <name type="common">Mayne's house dust mite</name>
    <dbReference type="NCBI Taxonomy" id="6958"/>
    <lineage>
        <taxon>Eukaryota</taxon>
        <taxon>Metazoa</taxon>
        <taxon>Ecdysozoa</taxon>
        <taxon>Arthropoda</taxon>
        <taxon>Chelicerata</taxon>
        <taxon>Arachnida</taxon>
        <taxon>Acari</taxon>
        <taxon>Acariformes</taxon>
        <taxon>Sarcoptiformes</taxon>
        <taxon>Astigmata</taxon>
        <taxon>Psoroptidia</taxon>
        <taxon>Analgoidea</taxon>
        <taxon>Pyroglyphidae</taxon>
        <taxon>Pyroglyphinae</taxon>
        <taxon>Euroglyphus</taxon>
    </lineage>
</organism>
<protein>
    <submittedName>
        <fullName evidence="1">Uncharacterized protein</fullName>
    </submittedName>
</protein>
<gene>
    <name evidence="1" type="ORF">BLA29_013860</name>
</gene>
<dbReference type="InterPro" id="IPR008081">
    <property type="entry name" value="Cytoplasmic_FMR1-int"/>
</dbReference>
<name>A0A1Y3AUJ5_EURMA</name>
<dbReference type="EMBL" id="MUJZ01057678">
    <property type="protein sequence ID" value="OTF72141.1"/>
    <property type="molecule type" value="Genomic_DNA"/>
</dbReference>
<dbReference type="AlphaFoldDB" id="A0A1Y3AUJ5"/>
<sequence length="81" mass="9663">MHVNECVEFYRVWSALQFIYCTPLLGEDPTIEQLFGEGLNWAGCTFIMLLRQQRRFECMDFSYHLLKIQRFDMCTDTIEGI</sequence>
<dbReference type="Pfam" id="PF05994">
    <property type="entry name" value="FragX_IP"/>
    <property type="match status" value="1"/>
</dbReference>
<accession>A0A1Y3AUJ5</accession>
<feature type="non-terminal residue" evidence="1">
    <location>
        <position position="81"/>
    </location>
</feature>
<reference evidence="1 2" key="1">
    <citation type="submission" date="2017-03" db="EMBL/GenBank/DDBJ databases">
        <title>Genome Survey of Euroglyphus maynei.</title>
        <authorList>
            <person name="Arlian L.G."/>
            <person name="Morgan M.S."/>
            <person name="Rider S.D."/>
        </authorList>
    </citation>
    <scope>NUCLEOTIDE SEQUENCE [LARGE SCALE GENOMIC DNA]</scope>
    <source>
        <strain evidence="1">Arlian Lab</strain>
        <tissue evidence="1">Whole body</tissue>
    </source>
</reference>
<evidence type="ECO:0000313" key="2">
    <source>
        <dbReference type="Proteomes" id="UP000194236"/>
    </source>
</evidence>
<dbReference type="GO" id="GO:0031267">
    <property type="term" value="F:small GTPase binding"/>
    <property type="evidence" value="ECO:0007669"/>
    <property type="project" value="InterPro"/>
</dbReference>